<dbReference type="InterPro" id="IPR050309">
    <property type="entry name" value="Type-B_Carboxylest/Lipase"/>
</dbReference>
<dbReference type="InterPro" id="IPR029058">
    <property type="entry name" value="AB_hydrolase_fold"/>
</dbReference>
<dbReference type="OrthoDB" id="9775851at2"/>
<dbReference type="PROSITE" id="PS00941">
    <property type="entry name" value="CARBOXYLESTERASE_B_2"/>
    <property type="match status" value="1"/>
</dbReference>
<evidence type="ECO:0000313" key="2">
    <source>
        <dbReference type="EMBL" id="TFW20812.1"/>
    </source>
</evidence>
<accession>A0A4Y9SJ25</accession>
<dbReference type="Pfam" id="PF00135">
    <property type="entry name" value="COesterase"/>
    <property type="match status" value="1"/>
</dbReference>
<evidence type="ECO:0000313" key="3">
    <source>
        <dbReference type="Proteomes" id="UP000298438"/>
    </source>
</evidence>
<gene>
    <name evidence="2" type="ORF">E4L96_09940</name>
</gene>
<keyword evidence="3" id="KW-1185">Reference proteome</keyword>
<dbReference type="InterPro" id="IPR019819">
    <property type="entry name" value="Carboxylesterase_B_CS"/>
</dbReference>
<dbReference type="Proteomes" id="UP000298438">
    <property type="component" value="Unassembled WGS sequence"/>
</dbReference>
<dbReference type="EMBL" id="SPVF01000128">
    <property type="protein sequence ID" value="TFW20812.1"/>
    <property type="molecule type" value="Genomic_DNA"/>
</dbReference>
<organism evidence="2 3">
    <name type="scientific">Zemynaea arenosa</name>
    <dbReference type="NCBI Taxonomy" id="2561931"/>
    <lineage>
        <taxon>Bacteria</taxon>
        <taxon>Pseudomonadati</taxon>
        <taxon>Pseudomonadota</taxon>
        <taxon>Betaproteobacteria</taxon>
        <taxon>Burkholderiales</taxon>
        <taxon>Oxalobacteraceae</taxon>
        <taxon>Telluria group</taxon>
        <taxon>Zemynaea</taxon>
    </lineage>
</organism>
<comment type="caution">
    <text evidence="2">The sequence shown here is derived from an EMBL/GenBank/DDBJ whole genome shotgun (WGS) entry which is preliminary data.</text>
</comment>
<sequence length="528" mass="56250">MARGQHQHRWCRSARRMLASMVRRATSICSISRRRWRHGCMRGLGRLSSAAWLCAALLALVPVRADAIGQPPGGAADAGAVRRLIGIEYAQAGRWEAPRDVAPFARPELGRLPPRCPQSVTGLASGSEREDCLYLNVVLPLAPLNGAKPLPVYVYVHGGGATAGSANDHDGTRLALATGAAVVSINYRLGHLGFLAGLPGARGNYALLDVLSALRWVHAAAPRLGLDATNITLGGESAGGTVVCALLAMPQAAGLFQRAIISSDDCLHDVDDADQASRRAADLLARTNCPDLACLRALPPAAIVKAGGGAAPTVQEDGPLPRLPIDQIHTGRWLRTPLLIGANAEEGRIIGPSVTTWTEQQMRAWLTTVAGPDRAQRIAQRYADVGAGRRYPVAERMSAILTDSGMRGLGGCTILDAARSAALTAPVHFYEYQGTGSAPDSERFATGAAHAAELPLLWDPPGPPDAGLLAQWRRFIRGEPLAWPPLGEQETMYVFGTEPHPIPVTDYTQRHRCAFWHASPPLMPRGDL</sequence>
<dbReference type="AlphaFoldDB" id="A0A4Y9SJ25"/>
<dbReference type="InterPro" id="IPR002018">
    <property type="entry name" value="CarbesteraseB"/>
</dbReference>
<evidence type="ECO:0000259" key="1">
    <source>
        <dbReference type="Pfam" id="PF00135"/>
    </source>
</evidence>
<proteinExistence type="predicted"/>
<dbReference type="SUPFAM" id="SSF53474">
    <property type="entry name" value="alpha/beta-Hydrolases"/>
    <property type="match status" value="1"/>
</dbReference>
<name>A0A4Y9SJ25_9BURK</name>
<dbReference type="PANTHER" id="PTHR11559">
    <property type="entry name" value="CARBOXYLESTERASE"/>
    <property type="match status" value="1"/>
</dbReference>
<protein>
    <recommendedName>
        <fullName evidence="1">Carboxylesterase type B domain-containing protein</fullName>
    </recommendedName>
</protein>
<reference evidence="2 3" key="1">
    <citation type="submission" date="2019-03" db="EMBL/GenBank/DDBJ databases">
        <title>Draft Genome Sequence of Massilia arenosa sp. nov., a Novel Massilia Species Isolated from a Sandy-loam Maize Soil.</title>
        <authorList>
            <person name="Raths R."/>
            <person name="Peta V."/>
            <person name="Bucking H."/>
        </authorList>
    </citation>
    <scope>NUCLEOTIDE SEQUENCE [LARGE SCALE GENOMIC DNA]</scope>
    <source>
        <strain evidence="2 3">MC02</strain>
    </source>
</reference>
<feature type="domain" description="Carboxylesterase type B" evidence="1">
    <location>
        <begin position="80"/>
        <end position="462"/>
    </location>
</feature>
<dbReference type="Gene3D" id="3.40.50.1820">
    <property type="entry name" value="alpha/beta hydrolase"/>
    <property type="match status" value="1"/>
</dbReference>